<dbReference type="SUPFAM" id="SSF57184">
    <property type="entry name" value="Growth factor receptor domain"/>
    <property type="match status" value="1"/>
</dbReference>
<evidence type="ECO:0000313" key="4">
    <source>
        <dbReference type="EMBL" id="KAK3244583.1"/>
    </source>
</evidence>
<dbReference type="EMBL" id="LGRX02031687">
    <property type="protein sequence ID" value="KAK3244583.1"/>
    <property type="molecule type" value="Genomic_DNA"/>
</dbReference>
<accession>A0AAE0EXY4</accession>
<dbReference type="InterPro" id="IPR009030">
    <property type="entry name" value="Growth_fac_rcpt_cys_sf"/>
</dbReference>
<feature type="transmembrane region" description="Helical" evidence="2">
    <location>
        <begin position="1765"/>
        <end position="1786"/>
    </location>
</feature>
<evidence type="ECO:0000256" key="2">
    <source>
        <dbReference type="SAM" id="Phobius"/>
    </source>
</evidence>
<feature type="transmembrane region" description="Helical" evidence="2">
    <location>
        <begin position="1695"/>
        <end position="1716"/>
    </location>
</feature>
<dbReference type="PROSITE" id="PS00018">
    <property type="entry name" value="EF_HAND_1"/>
    <property type="match status" value="1"/>
</dbReference>
<feature type="transmembrane region" description="Helical" evidence="2">
    <location>
        <begin position="1655"/>
        <end position="1675"/>
    </location>
</feature>
<keyword evidence="2" id="KW-0472">Membrane</keyword>
<gene>
    <name evidence="4" type="ORF">CYMTET_45811</name>
</gene>
<dbReference type="PANTHER" id="PTHR11319">
    <property type="entry name" value="G PROTEIN-COUPLED RECEPTOR-RELATED"/>
    <property type="match status" value="1"/>
</dbReference>
<organism evidence="4 5">
    <name type="scientific">Cymbomonas tetramitiformis</name>
    <dbReference type="NCBI Taxonomy" id="36881"/>
    <lineage>
        <taxon>Eukaryota</taxon>
        <taxon>Viridiplantae</taxon>
        <taxon>Chlorophyta</taxon>
        <taxon>Pyramimonadophyceae</taxon>
        <taxon>Pyramimonadales</taxon>
        <taxon>Pyramimonadaceae</taxon>
        <taxon>Cymbomonas</taxon>
    </lineage>
</organism>
<keyword evidence="3" id="KW-0732">Signal</keyword>
<evidence type="ECO:0000256" key="3">
    <source>
        <dbReference type="SAM" id="SignalP"/>
    </source>
</evidence>
<feature type="region of interest" description="Disordered" evidence="1">
    <location>
        <begin position="72"/>
        <end position="105"/>
    </location>
</feature>
<feature type="transmembrane region" description="Helical" evidence="2">
    <location>
        <begin position="2113"/>
        <end position="2132"/>
    </location>
</feature>
<feature type="chain" id="PRO_5042215363" description="Pectate lyase C" evidence="3">
    <location>
        <begin position="37"/>
        <end position="2186"/>
    </location>
</feature>
<dbReference type="InterPro" id="IPR018247">
    <property type="entry name" value="EF_Hand_1_Ca_BS"/>
</dbReference>
<dbReference type="InterPro" id="IPR006626">
    <property type="entry name" value="PbH1"/>
</dbReference>
<evidence type="ECO:0000313" key="5">
    <source>
        <dbReference type="Proteomes" id="UP001190700"/>
    </source>
</evidence>
<reference evidence="4 5" key="1">
    <citation type="journal article" date="2015" name="Genome Biol. Evol.">
        <title>Comparative Genomics of a Bacterivorous Green Alga Reveals Evolutionary Causalities and Consequences of Phago-Mixotrophic Mode of Nutrition.</title>
        <authorList>
            <person name="Burns J.A."/>
            <person name="Paasch A."/>
            <person name="Narechania A."/>
            <person name="Kim E."/>
        </authorList>
    </citation>
    <scope>NUCLEOTIDE SEQUENCE [LARGE SCALE GENOMIC DNA]</scope>
    <source>
        <strain evidence="4 5">PLY_AMNH</strain>
    </source>
</reference>
<proteinExistence type="predicted"/>
<keyword evidence="2" id="KW-1133">Transmembrane helix</keyword>
<dbReference type="SMART" id="SM00710">
    <property type="entry name" value="PbH1"/>
    <property type="match status" value="9"/>
</dbReference>
<dbReference type="Proteomes" id="UP001190700">
    <property type="component" value="Unassembled WGS sequence"/>
</dbReference>
<dbReference type="PANTHER" id="PTHR11319:SF35">
    <property type="entry name" value="OUTER MEMBRANE PROTEIN PMPC-RELATED"/>
    <property type="match status" value="1"/>
</dbReference>
<name>A0AAE0EXY4_9CHLO</name>
<dbReference type="InterPro" id="IPR011050">
    <property type="entry name" value="Pectin_lyase_fold/virulence"/>
</dbReference>
<feature type="signal peptide" evidence="3">
    <location>
        <begin position="1"/>
        <end position="36"/>
    </location>
</feature>
<sequence>MLHAKTSDQPHPCIKKRWHHLLYCLLLFHAIKNGGCFPGTSATLKPFEEIDIDGDNCISRWEYDAHRFASAHKANGSGHPATRPRQATRSLHEDVSAGDSSYRDADTLPPSCACTGNNAGTTEEFCADYGAYCAPWDSVAAYCLPGGEYFRQEWCELSWCYVSPECPHANHSSFFESSDLHYSYTSCPAPPPPPLPMPPLPPAWSRVFDDDTTCTTDDRYYGAEAQTEINDGPIPCYDFCIEKYPDVAYTDYWPNAEDGRGWCNCYRTCPDLRCVSQECFGVDNNVDTFLHPLTSPTLPILPPSASPTDHLRYPAPPLSPEGSEDYCGDMGGARDNGTVVTISHPTPEYAAAHLQAALADPAVTVVCLYSNVSSAFGAFPTVSRPLQIFGRCAPATGAAPDNGGLCEVTTSKRDRIFATGAGGELRLQSVALRFGFVEADGGAVYVAPESRAFLVNCTLEANHADSRGGAVYVAPSAHLRIAGGVLVGNSALRGGAVFVDKTGGLVATAGARLVRNHAGANGGAIAAHDDSDVVMLGGTDVSGNYAESHGGGVYLFNAVMRLAQGSGLHGNFAEVRGGGLNCDQACQISMEEGVTIADNGSGEIGGGIYIFGTNMSMAGTSVERNTAGRNNGNALSGGGVYMYEYCKVRMTAGLVRGNLAPGDGGGIFVYNRSELALQAGCQVEENYAGENGGGVCGSGNTSIALYEASAVQGNVAGAHGGGIYSVGYAGTITTLSVENRSVVKKNVAGGHGGGVFSTGAFARVSTRSSVSGNIAGNSSENGAGGGLLASGGMVVVDGGSHVARNFAIRGGGIAIVNNATLTLSAHSVVEENICSGKQGMRANGGGLYAESGGIQILQSVVQGNIARLGCGGGMCMLQSVLALENGSTVRNNSANEGGGICQQGGHLEMRDSRVAGNTVITVGGGLAISEGCASNLFNSSLEMNNAGGDGGGMHVAAHSDATLDGCNVSSNAAEMSGGGLAVDQARMLLTGASLVEGNVADFYGGGIHTSFKAHVELDGQVVVADNSATRGGGAMVADLNCSLKIHGGGRLMRNFARYMGGGIFVAQYSVLHIGAGSVLEANRAVSVGGHLFVQNSRLELEGSRLLAGSSSVTGGAIHLEEQSVGQIRNSEIGDCFAYAGGGGCAVLNSNLLAQDTLLLGNHVGDTRSPDDADALAAGGGLLFADQANISVVRCRLVSNSATGAGGGMWADAGTVAAVRHTAFMSSAAVDGAAIALTSTVASIALDGVSFVGGRAVQGGAMHFTPPPQGSLALHELSFSSNQAEVGENIHWHVLSNFSASSEPLCIECTYPNGTELFSTDAVTYHVLQEEVAVGPAPAGGLRSASGETVAPPVTFVAVDYYGAITHLPVSLGVTVTSSASAVSGQSFAAYVDDVGAEFTSLAVQGDPGGTVQLTFAPQTHEWEPVVVTLVLDECSPGEVYDAAAKLCRACGEGFLKFDNTSAACEECVNGLTCSGANNFEVEAGYWLAPNTEQCGEDMECFMKRFYPCDEERACREGGMNASGQRSGNSSASAGHLQLCNKAYAGGVLCGGSAVPVCSDGYQLNAHMECSRCPSGARALIRMVLVVVIVFLVLAAIWGIAVLTRSISTDSFDMQDHLFNLTQHLMHMRGVTRLMVGYMQVMSQMQHIFQPRMPPLMGSLLSWTGFVDLNVFKWVGMKCLLYRFGHEDSPNFYYTYYQALGKPGLVLLFGTGVLAALQLTKKKKAKTVWAELLDDVRGSQIVDPSRRSILHNTDKRSSSYVENKEAAVSSLQHIVLSSTLFLVMFIHPSVSTTIFQLLNCFHIHNDQTHDSCGPEGCAYLHMDSSVQCYTIQWWLAFTCGVVVTAGYVIGFPVGLASIMFYHRRFAAVELAVPRDAACLADIRMLAHTKRWIPVDEDDLAAAETAHNDLLSLSCGKTTSAERRLARLDANVGRTAVDSCALFLQMYLQEGTFTEHANAVEERSATLSVCHTDIAGIDLGLMYAHEDAARQHPPAGVGLHGAPDIQVTLPSGTVITGVVLQKDSHVSDDSTILVKRTRLDDPATAVILDQFHNNFQDRYFYWECVEITRQLWQTGMVLVVEILLDENIALLFALLVAFIFAQFKLNPYVSDAHNRLYSAVLYNQFLLQLALMFAKLDTNYREMLDGILVIVQVMLFIFVIKVIWEDVTGLYRIGAVVWKTRGSLSNTG</sequence>
<evidence type="ECO:0008006" key="6">
    <source>
        <dbReference type="Google" id="ProtNLM"/>
    </source>
</evidence>
<feature type="transmembrane region" description="Helical" evidence="2">
    <location>
        <begin position="2075"/>
        <end position="2101"/>
    </location>
</feature>
<keyword evidence="5" id="KW-1185">Reference proteome</keyword>
<feature type="transmembrane region" description="Helical" evidence="2">
    <location>
        <begin position="2144"/>
        <end position="2162"/>
    </location>
</feature>
<feature type="compositionally biased region" description="Basic and acidic residues" evidence="1">
    <location>
        <begin position="90"/>
        <end position="105"/>
    </location>
</feature>
<feature type="transmembrane region" description="Helical" evidence="2">
    <location>
        <begin position="1578"/>
        <end position="1603"/>
    </location>
</feature>
<protein>
    <recommendedName>
        <fullName evidence="6">Pectate lyase C</fullName>
    </recommendedName>
</protein>
<dbReference type="SUPFAM" id="SSF51126">
    <property type="entry name" value="Pectin lyase-like"/>
    <property type="match status" value="3"/>
</dbReference>
<keyword evidence="2" id="KW-0812">Transmembrane</keyword>
<feature type="transmembrane region" description="Helical" evidence="2">
    <location>
        <begin position="1830"/>
        <end position="1854"/>
    </location>
</feature>
<evidence type="ECO:0000256" key="1">
    <source>
        <dbReference type="SAM" id="MobiDB-lite"/>
    </source>
</evidence>
<comment type="caution">
    <text evidence="4">The sequence shown here is derived from an EMBL/GenBank/DDBJ whole genome shotgun (WGS) entry which is preliminary data.</text>
</comment>